<reference evidence="4 6" key="2">
    <citation type="submission" date="2019-06" db="EMBL/GenBank/DDBJ databases">
        <title>Draft genome sequences of 15 bacterial species constituting the stable defined intestinal microbiota of the GM15 gnotobiotic mouse model.</title>
        <authorList>
            <person name="Elie C."/>
            <person name="Mathieu A."/>
            <person name="Saliou A."/>
            <person name="Darnaud M."/>
            <person name="Leulier F."/>
            <person name="Tamellini A."/>
        </authorList>
    </citation>
    <scope>NUCLEOTIDE SEQUENCE [LARGE SCALE GENOMIC DNA]</scope>
    <source>
        <strain evidence="4 6">JM4-15</strain>
    </source>
</reference>
<gene>
    <name evidence="3" type="ORF">D3Z39_06220</name>
    <name evidence="4" type="ORF">FMM72_04190</name>
</gene>
<feature type="domain" description="YheO-like" evidence="1">
    <location>
        <begin position="6"/>
        <end position="115"/>
    </location>
</feature>
<dbReference type="Proteomes" id="UP000446348">
    <property type="component" value="Unassembled WGS sequence"/>
</dbReference>
<protein>
    <submittedName>
        <fullName evidence="4">Transcriptional regulator</fullName>
    </submittedName>
</protein>
<evidence type="ECO:0000259" key="2">
    <source>
        <dbReference type="Pfam" id="PF13309"/>
    </source>
</evidence>
<reference evidence="3 5" key="1">
    <citation type="submission" date="2018-08" db="EMBL/GenBank/DDBJ databases">
        <title>Murine metabolic-syndrome-specific gut microbial biobank.</title>
        <authorList>
            <person name="Liu C."/>
        </authorList>
    </citation>
    <scope>NUCLEOTIDE SEQUENCE [LARGE SCALE GENOMIC DNA]</scope>
    <source>
        <strain evidence="3 5">X69</strain>
    </source>
</reference>
<dbReference type="Pfam" id="PF08348">
    <property type="entry name" value="PAS_6"/>
    <property type="match status" value="1"/>
</dbReference>
<dbReference type="Proteomes" id="UP000462501">
    <property type="component" value="Unassembled WGS sequence"/>
</dbReference>
<evidence type="ECO:0000313" key="6">
    <source>
        <dbReference type="Proteomes" id="UP000462501"/>
    </source>
</evidence>
<accession>A0A845SVR4</accession>
<dbReference type="Pfam" id="PF13309">
    <property type="entry name" value="HTH_22"/>
    <property type="match status" value="1"/>
</dbReference>
<evidence type="ECO:0000313" key="3">
    <source>
        <dbReference type="EMBL" id="NBI78469.1"/>
    </source>
</evidence>
<dbReference type="InterPro" id="IPR039445">
    <property type="entry name" value="DauR-like_HTH"/>
</dbReference>
<dbReference type="InterPro" id="IPR039446">
    <property type="entry name" value="DauR-like"/>
</dbReference>
<dbReference type="OrthoDB" id="9796595at2"/>
<dbReference type="AlphaFoldDB" id="A0A845SVR4"/>
<dbReference type="EMBL" id="VIQT01000008">
    <property type="protein sequence ID" value="NDO38454.1"/>
    <property type="molecule type" value="Genomic_DNA"/>
</dbReference>
<dbReference type="RefSeq" id="WP_160209318.1">
    <property type="nucleotide sequence ID" value="NZ_JANJZM010000008.1"/>
</dbReference>
<dbReference type="EMBL" id="QXWZ01000008">
    <property type="protein sequence ID" value="NBI78469.1"/>
    <property type="molecule type" value="Genomic_DNA"/>
</dbReference>
<comment type="caution">
    <text evidence="4">The sequence shown here is derived from an EMBL/GenBank/DDBJ whole genome shotgun (WGS) entry which is preliminary data.</text>
</comment>
<dbReference type="PANTHER" id="PTHR35568:SF1">
    <property type="entry name" value="TRANSCRIPTIONAL REGULATOR DAUR"/>
    <property type="match status" value="1"/>
</dbReference>
<organism evidence="4 6">
    <name type="scientific">Anaerotruncus colihominis</name>
    <dbReference type="NCBI Taxonomy" id="169435"/>
    <lineage>
        <taxon>Bacteria</taxon>
        <taxon>Bacillati</taxon>
        <taxon>Bacillota</taxon>
        <taxon>Clostridia</taxon>
        <taxon>Eubacteriales</taxon>
        <taxon>Oscillospiraceae</taxon>
        <taxon>Anaerotruncus</taxon>
    </lineage>
</organism>
<sequence>MIKPILAQYIPLAHMIAQTIGDDCEVVLHDLENPQQSVIYTVNNRVTGRQVGQSFDHLVPRVILSKKLDHDVVTNYYFHTADGRLIKSSTALLKDFGGKVVGALCINIDTSKISQQIEWLQSLMPKAEENAAPAEVSQEALTHVSEIVTDLIDKIIGNKDMSRLRREEKLELIRFMDQRGIFLLKGAVDQVGSRMGISRVTVYSYIDEVRDKK</sequence>
<evidence type="ECO:0000259" key="1">
    <source>
        <dbReference type="Pfam" id="PF08348"/>
    </source>
</evidence>
<evidence type="ECO:0000313" key="5">
    <source>
        <dbReference type="Proteomes" id="UP000446348"/>
    </source>
</evidence>
<name>A0A845SVR4_9FIRM</name>
<proteinExistence type="predicted"/>
<feature type="domain" description="Transcriptional regulator DauR-like HTH" evidence="2">
    <location>
        <begin position="149"/>
        <end position="207"/>
    </location>
</feature>
<dbReference type="PANTHER" id="PTHR35568">
    <property type="entry name" value="TRANSCRIPTIONAL REGULATOR DAUR"/>
    <property type="match status" value="1"/>
</dbReference>
<dbReference type="InterPro" id="IPR013559">
    <property type="entry name" value="YheO"/>
</dbReference>
<evidence type="ECO:0000313" key="4">
    <source>
        <dbReference type="EMBL" id="NDO38454.1"/>
    </source>
</evidence>